<evidence type="ECO:0000313" key="4">
    <source>
        <dbReference type="Proteomes" id="UP000265100"/>
    </source>
</evidence>
<accession>A0AAX7VPE9</accession>
<dbReference type="GeneID" id="113032518"/>
<dbReference type="InterPro" id="IPR035899">
    <property type="entry name" value="DBL_dom_sf"/>
</dbReference>
<feature type="compositionally biased region" description="Basic and acidic residues" evidence="1">
    <location>
        <begin position="913"/>
        <end position="943"/>
    </location>
</feature>
<dbReference type="Gene3D" id="1.20.900.10">
    <property type="entry name" value="Dbl homology (DH) domain"/>
    <property type="match status" value="1"/>
</dbReference>
<gene>
    <name evidence="3" type="primary">PLEKHG6</name>
</gene>
<feature type="compositionally biased region" description="Basic and acidic residues" evidence="1">
    <location>
        <begin position="525"/>
        <end position="534"/>
    </location>
</feature>
<feature type="compositionally biased region" description="Basic and acidic residues" evidence="1">
    <location>
        <begin position="870"/>
        <end position="879"/>
    </location>
</feature>
<protein>
    <recommendedName>
        <fullName evidence="2">DH domain-containing protein</fullName>
    </recommendedName>
</protein>
<evidence type="ECO:0000256" key="1">
    <source>
        <dbReference type="SAM" id="MobiDB-lite"/>
    </source>
</evidence>
<feature type="region of interest" description="Disordered" evidence="1">
    <location>
        <begin position="734"/>
        <end position="789"/>
    </location>
</feature>
<dbReference type="RefSeq" id="XP_026041260.1">
    <property type="nucleotide sequence ID" value="XM_026185475.1"/>
</dbReference>
<dbReference type="GO" id="GO:0043542">
    <property type="term" value="P:endothelial cell migration"/>
    <property type="evidence" value="ECO:0007669"/>
    <property type="project" value="TreeGrafter"/>
</dbReference>
<name>A0AAX7VPE9_ASTCA</name>
<feature type="region of interest" description="Disordered" evidence="1">
    <location>
        <begin position="525"/>
        <end position="571"/>
    </location>
</feature>
<dbReference type="GeneTree" id="ENSGT00940000161250"/>
<dbReference type="Pfam" id="PF00621">
    <property type="entry name" value="RhoGEF"/>
    <property type="match status" value="1"/>
</dbReference>
<dbReference type="CDD" id="cd00160">
    <property type="entry name" value="RhoGEF"/>
    <property type="match status" value="1"/>
</dbReference>
<dbReference type="GO" id="GO:0005085">
    <property type="term" value="F:guanyl-nucleotide exchange factor activity"/>
    <property type="evidence" value="ECO:0007669"/>
    <property type="project" value="InterPro"/>
</dbReference>
<reference evidence="3" key="3">
    <citation type="submission" date="2025-08" db="UniProtKB">
        <authorList>
            <consortium name="Ensembl"/>
        </authorList>
    </citation>
    <scope>IDENTIFICATION</scope>
</reference>
<feature type="compositionally biased region" description="Basic and acidic residues" evidence="1">
    <location>
        <begin position="34"/>
        <end position="48"/>
    </location>
</feature>
<dbReference type="GO" id="GO:0007266">
    <property type="term" value="P:Rho protein signal transduction"/>
    <property type="evidence" value="ECO:0007669"/>
    <property type="project" value="TreeGrafter"/>
</dbReference>
<reference evidence="3 4" key="1">
    <citation type="submission" date="2018-05" db="EMBL/GenBank/DDBJ databases">
        <authorList>
            <person name="Datahose"/>
        </authorList>
    </citation>
    <scope>NUCLEOTIDE SEQUENCE</scope>
</reference>
<feature type="compositionally biased region" description="Polar residues" evidence="1">
    <location>
        <begin position="1"/>
        <end position="16"/>
    </location>
</feature>
<dbReference type="PANTHER" id="PTHR13217:SF10">
    <property type="entry name" value="PLECKSTRIN HOMOLOGY DOMAIN-CONTAINING FAMILY G MEMBER 6 ISOFORM X1"/>
    <property type="match status" value="1"/>
</dbReference>
<evidence type="ECO:0000313" key="3">
    <source>
        <dbReference type="Ensembl" id="ENSACLP00000082987.1"/>
    </source>
</evidence>
<dbReference type="SUPFAM" id="SSF50729">
    <property type="entry name" value="PH domain-like"/>
    <property type="match status" value="1"/>
</dbReference>
<dbReference type="SMART" id="SM00233">
    <property type="entry name" value="PH"/>
    <property type="match status" value="1"/>
</dbReference>
<feature type="domain" description="DH" evidence="2">
    <location>
        <begin position="172"/>
        <end position="364"/>
    </location>
</feature>
<feature type="compositionally biased region" description="Polar residues" evidence="1">
    <location>
        <begin position="740"/>
        <end position="771"/>
    </location>
</feature>
<keyword evidence="4" id="KW-1185">Reference proteome</keyword>
<dbReference type="InterPro" id="IPR000219">
    <property type="entry name" value="DH_dom"/>
</dbReference>
<organism evidence="3 4">
    <name type="scientific">Astatotilapia calliptera</name>
    <name type="common">Eastern happy</name>
    <name type="synonym">Chromis callipterus</name>
    <dbReference type="NCBI Taxonomy" id="8154"/>
    <lineage>
        <taxon>Eukaryota</taxon>
        <taxon>Metazoa</taxon>
        <taxon>Chordata</taxon>
        <taxon>Craniata</taxon>
        <taxon>Vertebrata</taxon>
        <taxon>Euteleostomi</taxon>
        <taxon>Actinopterygii</taxon>
        <taxon>Neopterygii</taxon>
        <taxon>Teleostei</taxon>
        <taxon>Neoteleostei</taxon>
        <taxon>Acanthomorphata</taxon>
        <taxon>Ovalentaria</taxon>
        <taxon>Cichlomorphae</taxon>
        <taxon>Cichliformes</taxon>
        <taxon>Cichlidae</taxon>
        <taxon>African cichlids</taxon>
        <taxon>Pseudocrenilabrinae</taxon>
        <taxon>Haplochromini</taxon>
        <taxon>Astatotilapia</taxon>
    </lineage>
</organism>
<feature type="region of interest" description="Disordered" evidence="1">
    <location>
        <begin position="864"/>
        <end position="1005"/>
    </location>
</feature>
<dbReference type="InterPro" id="IPR040181">
    <property type="entry name" value="PKHG5/7"/>
</dbReference>
<feature type="compositionally biased region" description="Low complexity" evidence="1">
    <location>
        <begin position="957"/>
        <end position="967"/>
    </location>
</feature>
<reference evidence="3" key="4">
    <citation type="submission" date="2025-09" db="UniProtKB">
        <authorList>
            <consortium name="Ensembl"/>
        </authorList>
    </citation>
    <scope>IDENTIFICATION</scope>
</reference>
<dbReference type="GO" id="GO:0030139">
    <property type="term" value="C:endocytic vesicle"/>
    <property type="evidence" value="ECO:0007669"/>
    <property type="project" value="TreeGrafter"/>
</dbReference>
<proteinExistence type="predicted"/>
<feature type="region of interest" description="Disordered" evidence="1">
    <location>
        <begin position="1"/>
        <end position="48"/>
    </location>
</feature>
<dbReference type="Proteomes" id="UP000265100">
    <property type="component" value="Chromosome 11"/>
</dbReference>
<dbReference type="SUPFAM" id="SSF48065">
    <property type="entry name" value="DBL homology domain (DH-domain)"/>
    <property type="match status" value="1"/>
</dbReference>
<evidence type="ECO:0000259" key="2">
    <source>
        <dbReference type="PROSITE" id="PS50010"/>
    </source>
</evidence>
<dbReference type="Ensembl" id="ENSACLT00000073899.1">
    <property type="protein sequence ID" value="ENSACLP00000082987.1"/>
    <property type="gene ID" value="ENSACLG00000034778.1"/>
</dbReference>
<dbReference type="PROSITE" id="PS50010">
    <property type="entry name" value="DH_2"/>
    <property type="match status" value="1"/>
</dbReference>
<sequence length="1066" mass="121319">MDSAKSSLIPNAQHVNNGGGSESPMEETVLQTVDGERQRETETREPDVVDGKAADLNIHHKRAADKHKYSTIGYQRRTKQKVANDFGTLSKGTSAGAKPRTALKQVLFSQGVSDKASEERSQLDGLKQVLEAFSLSEDLRWRWNEESQGTTLETSWTDIVQSHSTMSKMQRHQQEALWEFVYTELTFINKLLIIKDLVIAALVQLHQKGFLQEVTPEQLFSNLPSILEEHQQFWQEVVYPMLQEARKTGKPFDPMRLDPGCLQFHKRFSSYHEYCLKEEDNLEFSRRQMENNLHFSTYVQWVENHPQGDRMRLGDMQAKPHQRITKYPLLLKAVLKHTQDPPVEHTLRGMLFSVKKFLEGINDYLRLKDEQHALNISAQRLDGYEVDGLNEEIDRHVREVCKFDLTCPIKGVGSEVVRKLLREESLKVRGRKDSKLELVALLFSDVLLLTKVQKKTERLKVVRPPLALDRMYCIPLKDGYSFLLVEVGELQSAMNVVILVASTSENCSIWVSTIDQAKETLRQLREAEHHRQETETNQQNENPVKEAKTDDVETEEQPVAQPGMETSMDESTDDTFISNLINGLAEPEPYQSPDEMTTNKSELPFWCTEPNNTEDKIGRKRRSPAFRGHEWIELGVRHDQSGNQGEDEDRIVESQMTEEQSMTLRQSFPPLDSLTSAALPLKHNTVRKYSFLPGELPDVDYPTNEDDTLQSNYQPIIMKGPEFLRQQTQQEILTRKDSDSLSVNQDAGRNSSGSLFGDTKTPQQAWVSRNIKSPGIQRRRPVSTNPATFRTSKEFFQSLEKTGAASNNYSSSNFGSDYNPKLKRNSLPIYMPCQSDPQQTLKLGTLKSNPDTFWNDRVFSDPQAFSESELPDRKLENKKPKIKTHRSSSVSNMKPKGKAKLRPSSLHTPPQTDDEHSSRLEGLLERAKDRDRGRGGFKKDRNLKTTTLRSRYPSPSPSFSATSSPSRSDGDRDTDLEEVEVARPKALSVSQGWKEQLVDGDEDEQGNSVFAEGVNVDWPGWCFDDEEVNDHLRPSTNGFLEEINQSLALCGISELSEQEDGECSQV</sequence>
<dbReference type="PANTHER" id="PTHR13217">
    <property type="entry name" value="PLECKSTRIN HOMOLOGY DOMAIN-CONTAINING FAMILY G MEMBER 7"/>
    <property type="match status" value="1"/>
</dbReference>
<dbReference type="GO" id="GO:0030424">
    <property type="term" value="C:axon"/>
    <property type="evidence" value="ECO:0007669"/>
    <property type="project" value="TreeGrafter"/>
</dbReference>
<dbReference type="Gene3D" id="2.30.29.30">
    <property type="entry name" value="Pleckstrin-homology domain (PH domain)/Phosphotyrosine-binding domain (PTB)"/>
    <property type="match status" value="1"/>
</dbReference>
<dbReference type="GO" id="GO:0005886">
    <property type="term" value="C:plasma membrane"/>
    <property type="evidence" value="ECO:0007669"/>
    <property type="project" value="TreeGrafter"/>
</dbReference>
<dbReference type="InterPro" id="IPR011993">
    <property type="entry name" value="PH-like_dom_sf"/>
</dbReference>
<dbReference type="AlphaFoldDB" id="A0AAX7VPE9"/>
<feature type="region of interest" description="Disordered" evidence="1">
    <location>
        <begin position="588"/>
        <end position="622"/>
    </location>
</feature>
<dbReference type="InterPro" id="IPR001849">
    <property type="entry name" value="PH_domain"/>
</dbReference>
<dbReference type="SMART" id="SM00325">
    <property type="entry name" value="RhoGEF"/>
    <property type="match status" value="1"/>
</dbReference>
<reference evidence="4" key="2">
    <citation type="submission" date="2023-03" db="EMBL/GenBank/DDBJ databases">
        <authorList>
            <consortium name="Wellcome Sanger Institute Data Sharing"/>
        </authorList>
    </citation>
    <scope>NUCLEOTIDE SEQUENCE [LARGE SCALE GENOMIC DNA]</scope>
</reference>